<dbReference type="AlphaFoldDB" id="A0A5A7MV68"/>
<dbReference type="UniPathway" id="UPA00906">
    <property type="reaction ID" value="UER00895"/>
</dbReference>
<keyword evidence="15" id="KW-0175">Coiled coil</keyword>
<reference evidence="17 18" key="1">
    <citation type="submission" date="2019-09" db="EMBL/GenBank/DDBJ databases">
        <title>NBRP : Genome information of microbial organism related human and environment.</title>
        <authorList>
            <person name="Hattori M."/>
            <person name="Oshima K."/>
            <person name="Inaba H."/>
            <person name="Suda W."/>
            <person name="Sakamoto M."/>
            <person name="Iino T."/>
            <person name="Kitahara M."/>
            <person name="Oshida Y."/>
            <person name="Iida T."/>
            <person name="Kudo T."/>
            <person name="Itoh T."/>
            <person name="Ohkuma M."/>
        </authorList>
    </citation>
    <scope>NUCLEOTIDE SEQUENCE [LARGE SCALE GENOMIC DNA]</scope>
    <source>
        <strain evidence="17 18">Hi-2</strain>
    </source>
</reference>
<dbReference type="InterPro" id="IPR002314">
    <property type="entry name" value="aa-tRNA-synt_IIb"/>
</dbReference>
<dbReference type="PANTHER" id="PTHR43697">
    <property type="entry name" value="SERYL-TRNA SYNTHETASE"/>
    <property type="match status" value="1"/>
</dbReference>
<dbReference type="InterPro" id="IPR015866">
    <property type="entry name" value="Ser-tRNA-synth_1_N"/>
</dbReference>
<evidence type="ECO:0000313" key="18">
    <source>
        <dbReference type="Proteomes" id="UP000322084"/>
    </source>
</evidence>
<keyword evidence="8 12" id="KW-0648">Protein biosynthesis</keyword>
<proteinExistence type="inferred from homology"/>
<evidence type="ECO:0000259" key="16">
    <source>
        <dbReference type="PROSITE" id="PS50862"/>
    </source>
</evidence>
<dbReference type="GO" id="GO:0005737">
    <property type="term" value="C:cytoplasm"/>
    <property type="evidence" value="ECO:0007669"/>
    <property type="project" value="UniProtKB-SubCell"/>
</dbReference>
<keyword evidence="4 12" id="KW-0963">Cytoplasm</keyword>
<dbReference type="Gene3D" id="3.30.930.10">
    <property type="entry name" value="Bira Bifunctional Protein, Domain 2"/>
    <property type="match status" value="1"/>
</dbReference>
<evidence type="ECO:0000313" key="17">
    <source>
        <dbReference type="EMBL" id="GEQ98789.1"/>
    </source>
</evidence>
<gene>
    <name evidence="12 17" type="primary">serS</name>
    <name evidence="17" type="ORF">JCM17844_24260</name>
</gene>
<comment type="caution">
    <text evidence="12">Lacks conserved residue(s) required for the propagation of feature annotation.</text>
</comment>
<dbReference type="PANTHER" id="PTHR43697:SF1">
    <property type="entry name" value="SERINE--TRNA LIGASE"/>
    <property type="match status" value="1"/>
</dbReference>
<dbReference type="PRINTS" id="PR00981">
    <property type="entry name" value="TRNASYNTHSER"/>
</dbReference>
<comment type="pathway">
    <text evidence="2 12">Aminoacyl-tRNA biosynthesis; selenocysteinyl-tRNA(Sec) biosynthesis; L-seryl-tRNA(Sec) from L-serine and tRNA(Sec): step 1/1.</text>
</comment>
<name>A0A5A7MV68_9PROT</name>
<dbReference type="PIRSF" id="PIRSF001529">
    <property type="entry name" value="Ser-tRNA-synth_IIa"/>
    <property type="match status" value="1"/>
</dbReference>
<evidence type="ECO:0000256" key="13">
    <source>
        <dbReference type="PIRSR" id="PIRSR001529-1"/>
    </source>
</evidence>
<dbReference type="Pfam" id="PF02403">
    <property type="entry name" value="Seryl_tRNA_N"/>
    <property type="match status" value="1"/>
</dbReference>
<dbReference type="InterPro" id="IPR042103">
    <property type="entry name" value="SerRS_1_N_sf"/>
</dbReference>
<dbReference type="GO" id="GO:0004828">
    <property type="term" value="F:serine-tRNA ligase activity"/>
    <property type="evidence" value="ECO:0007669"/>
    <property type="project" value="UniProtKB-UniRule"/>
</dbReference>
<dbReference type="InterPro" id="IPR045864">
    <property type="entry name" value="aa-tRNA-synth_II/BPL/LPL"/>
</dbReference>
<organism evidence="17 18">
    <name type="scientific">Iodidimonas gelatinilytica</name>
    <dbReference type="NCBI Taxonomy" id="1236966"/>
    <lineage>
        <taxon>Bacteria</taxon>
        <taxon>Pseudomonadati</taxon>
        <taxon>Pseudomonadota</taxon>
        <taxon>Alphaproteobacteria</taxon>
        <taxon>Iodidimonadales</taxon>
        <taxon>Iodidimonadaceae</taxon>
        <taxon>Iodidimonas</taxon>
    </lineage>
</organism>
<dbReference type="EC" id="6.1.1.11" evidence="12"/>
<dbReference type="SUPFAM" id="SSF46589">
    <property type="entry name" value="tRNA-binding arm"/>
    <property type="match status" value="1"/>
</dbReference>
<feature type="domain" description="Aminoacyl-transfer RNA synthetases class-II family profile" evidence="16">
    <location>
        <begin position="171"/>
        <end position="408"/>
    </location>
</feature>
<dbReference type="InterPro" id="IPR010978">
    <property type="entry name" value="tRNA-bd_arm"/>
</dbReference>
<dbReference type="HAMAP" id="MF_00176">
    <property type="entry name" value="Ser_tRNA_synth_type1"/>
    <property type="match status" value="1"/>
</dbReference>
<keyword evidence="9 12" id="KW-0030">Aminoacyl-tRNA synthetase</keyword>
<evidence type="ECO:0000256" key="8">
    <source>
        <dbReference type="ARBA" id="ARBA00022917"/>
    </source>
</evidence>
<dbReference type="GO" id="GO:0006434">
    <property type="term" value="P:seryl-tRNA aminoacylation"/>
    <property type="evidence" value="ECO:0007669"/>
    <property type="project" value="UniProtKB-UniRule"/>
</dbReference>
<comment type="function">
    <text evidence="12">Catalyzes the attachment of serine to tRNA(Ser). Is also able to aminoacylate tRNA(Sec) with serine, to form the misacylated tRNA L-seryl-tRNA(Sec), which will be further converted into selenocysteinyl-tRNA(Sec).</text>
</comment>
<evidence type="ECO:0000256" key="5">
    <source>
        <dbReference type="ARBA" id="ARBA00022598"/>
    </source>
</evidence>
<dbReference type="Proteomes" id="UP000322084">
    <property type="component" value="Unassembled WGS sequence"/>
</dbReference>
<evidence type="ECO:0000256" key="1">
    <source>
        <dbReference type="ARBA" id="ARBA00004496"/>
    </source>
</evidence>
<comment type="subcellular location">
    <subcellularLocation>
        <location evidence="1 12">Cytoplasm</location>
    </subcellularLocation>
</comment>
<keyword evidence="6 12" id="KW-0547">Nucleotide-binding</keyword>
<comment type="catalytic activity">
    <reaction evidence="10 12">
        <text>tRNA(Sec) + L-serine + ATP = L-seryl-tRNA(Sec) + AMP + diphosphate + H(+)</text>
        <dbReference type="Rhea" id="RHEA:42580"/>
        <dbReference type="Rhea" id="RHEA-COMP:9742"/>
        <dbReference type="Rhea" id="RHEA-COMP:10128"/>
        <dbReference type="ChEBI" id="CHEBI:15378"/>
        <dbReference type="ChEBI" id="CHEBI:30616"/>
        <dbReference type="ChEBI" id="CHEBI:33019"/>
        <dbReference type="ChEBI" id="CHEBI:33384"/>
        <dbReference type="ChEBI" id="CHEBI:78442"/>
        <dbReference type="ChEBI" id="CHEBI:78533"/>
        <dbReference type="ChEBI" id="CHEBI:456215"/>
        <dbReference type="EC" id="6.1.1.11"/>
    </reaction>
</comment>
<feature type="binding site" evidence="12">
    <location>
        <position position="383"/>
    </location>
    <ligand>
        <name>L-serine</name>
        <dbReference type="ChEBI" id="CHEBI:33384"/>
    </ligand>
</feature>
<feature type="binding site" evidence="12 14">
    <location>
        <begin position="260"/>
        <end position="262"/>
    </location>
    <ligand>
        <name>ATP</name>
        <dbReference type="ChEBI" id="CHEBI:30616"/>
    </ligand>
</feature>
<feature type="coiled-coil region" evidence="15">
    <location>
        <begin position="30"/>
        <end position="88"/>
    </location>
</feature>
<dbReference type="CDD" id="cd00770">
    <property type="entry name" value="SerRS_core"/>
    <property type="match status" value="1"/>
</dbReference>
<dbReference type="InterPro" id="IPR006195">
    <property type="entry name" value="aa-tRNA-synth_II"/>
</dbReference>
<dbReference type="GO" id="GO:0016260">
    <property type="term" value="P:selenocysteine biosynthetic process"/>
    <property type="evidence" value="ECO:0007669"/>
    <property type="project" value="UniProtKB-UniRule"/>
</dbReference>
<evidence type="ECO:0000256" key="11">
    <source>
        <dbReference type="ARBA" id="ARBA00048823"/>
    </source>
</evidence>
<dbReference type="PROSITE" id="PS50862">
    <property type="entry name" value="AA_TRNA_LIGASE_II"/>
    <property type="match status" value="1"/>
</dbReference>
<dbReference type="Gene3D" id="1.10.287.40">
    <property type="entry name" value="Serine-tRNA synthetase, tRNA binding domain"/>
    <property type="match status" value="1"/>
</dbReference>
<feature type="binding site" evidence="13">
    <location>
        <position position="381"/>
    </location>
    <ligand>
        <name>L-serine</name>
        <dbReference type="ChEBI" id="CHEBI:33384"/>
    </ligand>
</feature>
<dbReference type="RefSeq" id="WP_150001019.1">
    <property type="nucleotide sequence ID" value="NZ_BKCL01000009.1"/>
</dbReference>
<keyword evidence="5 12" id="KW-0436">Ligase</keyword>
<comment type="similarity">
    <text evidence="3 12">Belongs to the class-II aminoacyl-tRNA synthetase family. Type-1 seryl-tRNA synthetase subfamily.</text>
</comment>
<comment type="subunit">
    <text evidence="12">Homodimer. The tRNA molecule binds across the dimer.</text>
</comment>
<evidence type="ECO:0000256" key="7">
    <source>
        <dbReference type="ARBA" id="ARBA00022840"/>
    </source>
</evidence>
<comment type="catalytic activity">
    <reaction evidence="11 12">
        <text>tRNA(Ser) + L-serine + ATP = L-seryl-tRNA(Ser) + AMP + diphosphate + H(+)</text>
        <dbReference type="Rhea" id="RHEA:12292"/>
        <dbReference type="Rhea" id="RHEA-COMP:9669"/>
        <dbReference type="Rhea" id="RHEA-COMP:9703"/>
        <dbReference type="ChEBI" id="CHEBI:15378"/>
        <dbReference type="ChEBI" id="CHEBI:30616"/>
        <dbReference type="ChEBI" id="CHEBI:33019"/>
        <dbReference type="ChEBI" id="CHEBI:33384"/>
        <dbReference type="ChEBI" id="CHEBI:78442"/>
        <dbReference type="ChEBI" id="CHEBI:78533"/>
        <dbReference type="ChEBI" id="CHEBI:456215"/>
        <dbReference type="EC" id="6.1.1.11"/>
    </reaction>
</comment>
<protein>
    <recommendedName>
        <fullName evidence="12">Serine--tRNA ligase</fullName>
        <ecNumber evidence="12">6.1.1.11</ecNumber>
    </recommendedName>
    <alternativeName>
        <fullName evidence="12">Seryl-tRNA synthetase</fullName>
        <shortName evidence="12">SerRS</shortName>
    </alternativeName>
    <alternativeName>
        <fullName evidence="12">Seryl-tRNA(Ser/Sec) synthetase</fullName>
    </alternativeName>
</protein>
<evidence type="ECO:0000256" key="15">
    <source>
        <dbReference type="SAM" id="Coils"/>
    </source>
</evidence>
<evidence type="ECO:0000256" key="9">
    <source>
        <dbReference type="ARBA" id="ARBA00023146"/>
    </source>
</evidence>
<feature type="binding site" evidence="12 14">
    <location>
        <begin position="347"/>
        <end position="350"/>
    </location>
    <ligand>
        <name>ATP</name>
        <dbReference type="ChEBI" id="CHEBI:30616"/>
    </ligand>
</feature>
<feature type="binding site" evidence="13">
    <location>
        <position position="260"/>
    </location>
    <ligand>
        <name>L-serine</name>
        <dbReference type="ChEBI" id="CHEBI:33384"/>
    </ligand>
</feature>
<dbReference type="InterPro" id="IPR033729">
    <property type="entry name" value="SerRS_core"/>
</dbReference>
<evidence type="ECO:0000256" key="12">
    <source>
        <dbReference type="HAMAP-Rule" id="MF_00176"/>
    </source>
</evidence>
<dbReference type="NCBIfam" id="TIGR00414">
    <property type="entry name" value="serS"/>
    <property type="match status" value="1"/>
</dbReference>
<comment type="caution">
    <text evidence="17">The sequence shown here is derived from an EMBL/GenBank/DDBJ whole genome shotgun (WGS) entry which is preliminary data.</text>
</comment>
<keyword evidence="7 12" id="KW-0067">ATP-binding</keyword>
<evidence type="ECO:0000256" key="10">
    <source>
        <dbReference type="ARBA" id="ARBA00047929"/>
    </source>
</evidence>
<accession>A0A5A7MV68</accession>
<sequence>MLDISLFREDPEAIDAALARRGVAPVGAKVAALDSRRRALLTDIQKAQAERNETSKGIGFAKREGRDAQDLMDAVSALKEKMAGLEADERAVAAELDDLLLGIPNVPLDDTPDGADEADNVQVRVHGEKPHFSFAPKEHFELGEALGLMDFEVAARLSGSRFVVLKGGLARLERALGQFMLDLQTTEHGYEEVATPYLVRSDALIGTGQLPKFSEDLYRAGDEHWLIPTAEVTLTNLGREHILTEEDLPIRVTALTPCFRSEAGAAGRDTRGMLRQHQFSKVELVSVTTPEDSRAELDRLVGCAEEVLKRLGIAYRVMRLCTGDMGFSAQATFDIEAWLPGQNTYREISSCSLCGDFQARRMRMRSRGKAEKKTRFPHTLNGSGLALGRTLIAVMETYQNEDGSITVPEALKPYMGGMDRITP</sequence>
<dbReference type="InterPro" id="IPR002317">
    <property type="entry name" value="Ser-tRNA-ligase_type_1"/>
</dbReference>
<feature type="binding site" evidence="12">
    <location>
        <begin position="229"/>
        <end position="231"/>
    </location>
    <ligand>
        <name>L-serine</name>
        <dbReference type="ChEBI" id="CHEBI:33384"/>
    </ligand>
</feature>
<evidence type="ECO:0000256" key="2">
    <source>
        <dbReference type="ARBA" id="ARBA00005045"/>
    </source>
</evidence>
<dbReference type="GO" id="GO:0005524">
    <property type="term" value="F:ATP binding"/>
    <property type="evidence" value="ECO:0007669"/>
    <property type="project" value="UniProtKB-UniRule"/>
</dbReference>
<dbReference type="EMBL" id="BKCL01000009">
    <property type="protein sequence ID" value="GEQ98789.1"/>
    <property type="molecule type" value="Genomic_DNA"/>
</dbReference>
<dbReference type="Pfam" id="PF00587">
    <property type="entry name" value="tRNA-synt_2b"/>
    <property type="match status" value="1"/>
</dbReference>
<feature type="binding site" evidence="13">
    <location>
        <position position="229"/>
    </location>
    <ligand>
        <name>L-serine</name>
        <dbReference type="ChEBI" id="CHEBI:33384"/>
    </ligand>
</feature>
<comment type="domain">
    <text evidence="12">Consists of two distinct domains, a catalytic core and a N-terminal extension that is involved in tRNA binding.</text>
</comment>
<dbReference type="SUPFAM" id="SSF55681">
    <property type="entry name" value="Class II aaRS and biotin synthetases"/>
    <property type="match status" value="1"/>
</dbReference>
<feature type="binding site" evidence="12 13">
    <location>
        <position position="283"/>
    </location>
    <ligand>
        <name>L-serine</name>
        <dbReference type="ChEBI" id="CHEBI:33384"/>
    </ligand>
</feature>
<evidence type="ECO:0000256" key="6">
    <source>
        <dbReference type="ARBA" id="ARBA00022741"/>
    </source>
</evidence>
<evidence type="ECO:0000256" key="4">
    <source>
        <dbReference type="ARBA" id="ARBA00022490"/>
    </source>
</evidence>
<evidence type="ECO:0000256" key="3">
    <source>
        <dbReference type="ARBA" id="ARBA00010728"/>
    </source>
</evidence>
<evidence type="ECO:0000256" key="14">
    <source>
        <dbReference type="PIRSR" id="PIRSR001529-2"/>
    </source>
</evidence>